<evidence type="ECO:0000313" key="2">
    <source>
        <dbReference type="EMBL" id="QDT35828.1"/>
    </source>
</evidence>
<sequence length="615" mass="66823" precursor="true">MPKLRNFALFPTRSSSGTRSMCSRAVSQLMVGLIVAGACLAPATTAIAEPPPLPADADVIVRFETPRRTLQRVDRLSRQFLPNVLRFADGKGLAAGLEPLHKQWVKFLGETDDLDHAADWYGVGYLTADLNLQFAVLFPLGEAEEQAASNLRSRLPAGWSGEASGRWLIASAEPRIVVRVADAADDASAKFEFQSGSARDAFTESDFAVWVNIPALRAKFGSDKKTVMRQIGQVLQQSAEANGNDENEEENSGFIETIRKNAAVIKLMLGMLLADAGDAEAIVAAANFDNDGLGSRLIYSAAADSELAAAISTRRLSAFPQLAELPTNALYYVLATGEEPEWVASLISSLAMLEGEEFKALKKKLMTILNERPVGDFAAAIWTEPLAKSKLRAAAIVELKDDEGVIQECLGTVESIASSALRGGVSARTTHFEETLPDQHGDAATLQVTRRISLQHSGTKNEKSSIWLSAYEALSGNEGWIISSRQNRTHATISVSLNDPLPLPEHRLDVQEFSQPVEASRTIGPRLSAPARYAAYLDLAGLAREALTMFAIAQADQFPFPLEQLDALELERDFVRLRADHTERAVRWEFIMPATQFTGIDSIVGLLFSTGALKL</sequence>
<name>A0A517QW76_9PLAN</name>
<organism evidence="2 3">
    <name type="scientific">Stratiformator vulcanicus</name>
    <dbReference type="NCBI Taxonomy" id="2527980"/>
    <lineage>
        <taxon>Bacteria</taxon>
        <taxon>Pseudomonadati</taxon>
        <taxon>Planctomycetota</taxon>
        <taxon>Planctomycetia</taxon>
        <taxon>Planctomycetales</taxon>
        <taxon>Planctomycetaceae</taxon>
        <taxon>Stratiformator</taxon>
    </lineage>
</organism>
<accession>A0A517QW76</accession>
<protein>
    <submittedName>
        <fullName evidence="2">Uncharacterized protein</fullName>
    </submittedName>
</protein>
<feature type="chain" id="PRO_5021999704" evidence="1">
    <location>
        <begin position="49"/>
        <end position="615"/>
    </location>
</feature>
<feature type="signal peptide" evidence="1">
    <location>
        <begin position="1"/>
        <end position="48"/>
    </location>
</feature>
<gene>
    <name evidence="2" type="ORF">Pan189_01810</name>
</gene>
<dbReference type="AlphaFoldDB" id="A0A517QW76"/>
<reference evidence="2 3" key="1">
    <citation type="submission" date="2019-02" db="EMBL/GenBank/DDBJ databases">
        <title>Deep-cultivation of Planctomycetes and their phenomic and genomic characterization uncovers novel biology.</title>
        <authorList>
            <person name="Wiegand S."/>
            <person name="Jogler M."/>
            <person name="Boedeker C."/>
            <person name="Pinto D."/>
            <person name="Vollmers J."/>
            <person name="Rivas-Marin E."/>
            <person name="Kohn T."/>
            <person name="Peeters S.H."/>
            <person name="Heuer A."/>
            <person name="Rast P."/>
            <person name="Oberbeckmann S."/>
            <person name="Bunk B."/>
            <person name="Jeske O."/>
            <person name="Meyerdierks A."/>
            <person name="Storesund J.E."/>
            <person name="Kallscheuer N."/>
            <person name="Luecker S."/>
            <person name="Lage O.M."/>
            <person name="Pohl T."/>
            <person name="Merkel B.J."/>
            <person name="Hornburger P."/>
            <person name="Mueller R.-W."/>
            <person name="Bruemmer F."/>
            <person name="Labrenz M."/>
            <person name="Spormann A.M."/>
            <person name="Op den Camp H."/>
            <person name="Overmann J."/>
            <person name="Amann R."/>
            <person name="Jetten M.S.M."/>
            <person name="Mascher T."/>
            <person name="Medema M.H."/>
            <person name="Devos D.P."/>
            <person name="Kaster A.-K."/>
            <person name="Ovreas L."/>
            <person name="Rohde M."/>
            <person name="Galperin M.Y."/>
            <person name="Jogler C."/>
        </authorList>
    </citation>
    <scope>NUCLEOTIDE SEQUENCE [LARGE SCALE GENOMIC DNA]</scope>
    <source>
        <strain evidence="2 3">Pan189</strain>
    </source>
</reference>
<evidence type="ECO:0000256" key="1">
    <source>
        <dbReference type="SAM" id="SignalP"/>
    </source>
</evidence>
<keyword evidence="1" id="KW-0732">Signal</keyword>
<proteinExistence type="predicted"/>
<dbReference type="EMBL" id="CP036268">
    <property type="protein sequence ID" value="QDT35828.1"/>
    <property type="molecule type" value="Genomic_DNA"/>
</dbReference>
<evidence type="ECO:0000313" key="3">
    <source>
        <dbReference type="Proteomes" id="UP000317318"/>
    </source>
</evidence>
<dbReference type="Proteomes" id="UP000317318">
    <property type="component" value="Chromosome"/>
</dbReference>
<keyword evidence="3" id="KW-1185">Reference proteome</keyword>
<dbReference type="KEGG" id="svp:Pan189_01810"/>